<protein>
    <submittedName>
        <fullName evidence="1">Neopullulanase</fullName>
        <ecNumber evidence="1">3.2.1.135</ecNumber>
    </submittedName>
</protein>
<dbReference type="Proteomes" id="UP000075442">
    <property type="component" value="Unassembled WGS sequence"/>
</dbReference>
<name>A0A150NL32_STRMT</name>
<accession>A0A150NL32</accession>
<evidence type="ECO:0000313" key="1">
    <source>
        <dbReference type="EMBL" id="KYF34153.1"/>
    </source>
</evidence>
<evidence type="ECO:0000313" key="2">
    <source>
        <dbReference type="Proteomes" id="UP000075442"/>
    </source>
</evidence>
<gene>
    <name evidence="1" type="ORF">SMIM3I_01170</name>
</gene>
<proteinExistence type="predicted"/>
<dbReference type="EC" id="3.2.1.135" evidence="1"/>
<keyword evidence="1" id="KW-0326">Glycosidase</keyword>
<dbReference type="GO" id="GO:0031216">
    <property type="term" value="F:neopullulanase activity"/>
    <property type="evidence" value="ECO:0007669"/>
    <property type="project" value="UniProtKB-EC"/>
</dbReference>
<dbReference type="AlphaFoldDB" id="A0A150NL32"/>
<dbReference type="EMBL" id="LROU01000121">
    <property type="protein sequence ID" value="KYF34153.1"/>
    <property type="molecule type" value="Genomic_DNA"/>
</dbReference>
<organism evidence="1 2">
    <name type="scientific">Streptococcus mitis</name>
    <dbReference type="NCBI Taxonomy" id="28037"/>
    <lineage>
        <taxon>Bacteria</taxon>
        <taxon>Bacillati</taxon>
        <taxon>Bacillota</taxon>
        <taxon>Bacilli</taxon>
        <taxon>Lactobacillales</taxon>
        <taxon>Streptococcaceae</taxon>
        <taxon>Streptococcus</taxon>
        <taxon>Streptococcus mitis group</taxon>
    </lineage>
</organism>
<dbReference type="PATRIC" id="fig|28037.235.peg.1652"/>
<sequence>MEWKYEGRVLKAIFNQSKDDYLLEKEAVSLASNYQELENQLVISPKGFVIFH</sequence>
<comment type="caution">
    <text evidence="1">The sequence shown here is derived from an EMBL/GenBank/DDBJ whole genome shotgun (WGS) entry which is preliminary data.</text>
</comment>
<keyword evidence="1" id="KW-0378">Hydrolase</keyword>
<reference evidence="1 2" key="1">
    <citation type="submission" date="2016-01" db="EMBL/GenBank/DDBJ databases">
        <title>Highly variable Streptococcus oralis 1 are common among viridans streptococci isolated from primates.</title>
        <authorList>
            <person name="Denapaite D."/>
            <person name="Rieger M."/>
            <person name="Koendgen S."/>
            <person name="Brueckner R."/>
            <person name="Ochigava I."/>
            <person name="Kappeler P."/>
            <person name="Maetz-Rensing K."/>
            <person name="Leendertz F."/>
        </authorList>
    </citation>
    <scope>NUCLEOTIDE SEQUENCE [LARGE SCALE GENOMIC DNA]</scope>
    <source>
        <strain evidence="1 2">M3-1</strain>
    </source>
</reference>